<dbReference type="RefSeq" id="WP_078365932.1">
    <property type="nucleotide sequence ID" value="NZ_MTJN01000002.1"/>
</dbReference>
<dbReference type="EMBL" id="MTJN01000002">
    <property type="protein sequence ID" value="OOV08067.1"/>
    <property type="molecule type" value="Genomic_DNA"/>
</dbReference>
<dbReference type="Pfam" id="PF00378">
    <property type="entry name" value="ECH_1"/>
    <property type="match status" value="1"/>
</dbReference>
<comment type="similarity">
    <text evidence="1 2">Belongs to the enoyl-CoA hydratase/isomerase family.</text>
</comment>
<dbReference type="InterPro" id="IPR051683">
    <property type="entry name" value="Enoyl-CoA_Hydratase/Isomerase"/>
</dbReference>
<dbReference type="STRING" id="28066.RF819_16250"/>
<evidence type="ECO:0000313" key="3">
    <source>
        <dbReference type="EMBL" id="OOV08067.1"/>
    </source>
</evidence>
<dbReference type="SUPFAM" id="SSF52096">
    <property type="entry name" value="ClpP/crotonase"/>
    <property type="match status" value="1"/>
</dbReference>
<dbReference type="InterPro" id="IPR029045">
    <property type="entry name" value="ClpP/crotonase-like_dom_sf"/>
</dbReference>
<dbReference type="InterPro" id="IPR001753">
    <property type="entry name" value="Enoyl-CoA_hydra/iso"/>
</dbReference>
<reference evidence="3 4" key="1">
    <citation type="submission" date="2017-01" db="EMBL/GenBank/DDBJ databases">
        <title>Genome sequencing of Rhodoferax fermentans JCM 7819.</title>
        <authorList>
            <person name="Kim Y.J."/>
            <person name="Farh M.E.-A."/>
            <person name="Yang D.-C."/>
        </authorList>
    </citation>
    <scope>NUCLEOTIDE SEQUENCE [LARGE SCALE GENOMIC DNA]</scope>
    <source>
        <strain evidence="3 4">JCM 7819</strain>
    </source>
</reference>
<dbReference type="PANTHER" id="PTHR42964:SF1">
    <property type="entry name" value="POLYKETIDE BIOSYNTHESIS ENOYL-COA HYDRATASE PKSH-RELATED"/>
    <property type="match status" value="1"/>
</dbReference>
<organism evidence="3 4">
    <name type="scientific">Rhodoferax fermentans</name>
    <dbReference type="NCBI Taxonomy" id="28066"/>
    <lineage>
        <taxon>Bacteria</taxon>
        <taxon>Pseudomonadati</taxon>
        <taxon>Pseudomonadota</taxon>
        <taxon>Betaproteobacteria</taxon>
        <taxon>Burkholderiales</taxon>
        <taxon>Comamonadaceae</taxon>
        <taxon>Rhodoferax</taxon>
    </lineage>
</organism>
<dbReference type="AlphaFoldDB" id="A0A1T1AVJ0"/>
<dbReference type="GO" id="GO:0008300">
    <property type="term" value="P:isoprenoid catabolic process"/>
    <property type="evidence" value="ECO:0007669"/>
    <property type="project" value="TreeGrafter"/>
</dbReference>
<dbReference type="OrthoDB" id="9148881at2"/>
<proteinExistence type="inferred from homology"/>
<dbReference type="GO" id="GO:0003824">
    <property type="term" value="F:catalytic activity"/>
    <property type="evidence" value="ECO:0007669"/>
    <property type="project" value="InterPro"/>
</dbReference>
<dbReference type="CDD" id="cd06558">
    <property type="entry name" value="crotonase-like"/>
    <property type="match status" value="1"/>
</dbReference>
<name>A0A1T1AVJ0_RHOFE</name>
<dbReference type="InterPro" id="IPR018376">
    <property type="entry name" value="Enoyl-CoA_hyd/isom_CS"/>
</dbReference>
<gene>
    <name evidence="3" type="ORF">RF819_16250</name>
</gene>
<dbReference type="PROSITE" id="PS00166">
    <property type="entry name" value="ENOYL_COA_HYDRATASE"/>
    <property type="match status" value="1"/>
</dbReference>
<dbReference type="Gene3D" id="3.90.226.10">
    <property type="entry name" value="2-enoyl-CoA Hydratase, Chain A, domain 1"/>
    <property type="match status" value="1"/>
</dbReference>
<evidence type="ECO:0000256" key="1">
    <source>
        <dbReference type="ARBA" id="ARBA00005254"/>
    </source>
</evidence>
<comment type="caution">
    <text evidence="3">The sequence shown here is derived from an EMBL/GenBank/DDBJ whole genome shotgun (WGS) entry which is preliminary data.</text>
</comment>
<dbReference type="Proteomes" id="UP000190750">
    <property type="component" value="Unassembled WGS sequence"/>
</dbReference>
<accession>A0A1T1AVJ0</accession>
<protein>
    <submittedName>
        <fullName evidence="3">Enoyl-CoA hydratase</fullName>
    </submittedName>
</protein>
<keyword evidence="4" id="KW-1185">Reference proteome</keyword>
<evidence type="ECO:0000256" key="2">
    <source>
        <dbReference type="RuleBase" id="RU003707"/>
    </source>
</evidence>
<sequence length="272" mass="29266">MPGHIRYQQDPLVASVTLVYPERFNTMSRAMWAELRTVAQAIQRHDTVRCVLLSGEGAHFCAGGDISEYTSFRFEEASLRHFHEQEVWGALSALLACDVPIVAQIAGNCMGAGVEIASCCDIRLAAQSAQFGAPIARLGFPMAPREAALVGREVGLVTARQMLLEAAVLGAPEMLQRGFLSQVVADDDLAAKAQATVQRIIRLAPQAARLNKRTLRALNPLPALLDQGRIATNTTASGDPLQPLLASAYAYADSAEQLEGITAFLAKRPPVF</sequence>
<dbReference type="PANTHER" id="PTHR42964">
    <property type="entry name" value="ENOYL-COA HYDRATASE"/>
    <property type="match status" value="1"/>
</dbReference>
<evidence type="ECO:0000313" key="4">
    <source>
        <dbReference type="Proteomes" id="UP000190750"/>
    </source>
</evidence>